<name>A0A850SWP6_9BACT</name>
<dbReference type="InterPro" id="IPR035093">
    <property type="entry name" value="RelE/ParE_toxin_dom_sf"/>
</dbReference>
<dbReference type="AlphaFoldDB" id="A0A850SWP6"/>
<dbReference type="SUPFAM" id="SSF143011">
    <property type="entry name" value="RelE-like"/>
    <property type="match status" value="1"/>
</dbReference>
<dbReference type="Proteomes" id="UP000553343">
    <property type="component" value="Unassembled WGS sequence"/>
</dbReference>
<proteinExistence type="predicted"/>
<keyword evidence="2" id="KW-1185">Reference proteome</keyword>
<dbReference type="PANTHER" id="PTHR40266">
    <property type="entry name" value="TOXIN HIGB-1"/>
    <property type="match status" value="1"/>
</dbReference>
<dbReference type="PANTHER" id="PTHR40266:SF2">
    <property type="entry name" value="TOXIN HIGB-1"/>
    <property type="match status" value="1"/>
</dbReference>
<reference evidence="1 2" key="1">
    <citation type="submission" date="2020-06" db="EMBL/GenBank/DDBJ databases">
        <title>High-quality draft genome of sulfate reducer Desulfobacter latus type strain AcrS2 isolated from marine sediment.</title>
        <authorList>
            <person name="Hoppe M."/>
            <person name="Larsen C.K."/>
            <person name="Marshall I.P.G."/>
            <person name="Schramm A."/>
            <person name="Marietou A.G."/>
        </authorList>
    </citation>
    <scope>NUCLEOTIDE SEQUENCE [LARGE SCALE GENOMIC DNA]</scope>
    <source>
        <strain evidence="1 2">AcRS2</strain>
    </source>
</reference>
<dbReference type="Gene3D" id="3.30.2310.20">
    <property type="entry name" value="RelE-like"/>
    <property type="match status" value="1"/>
</dbReference>
<protein>
    <submittedName>
        <fullName evidence="1">Type II toxin-antitoxin system RelE/ParE family toxin</fullName>
    </submittedName>
</protein>
<sequence>MIKNFKCKHTQALYEGNSPKQFRTFQAQAERKLQMLDNAVELLDLRSPPGNRFEKLGGDRQGQYSIRINKQWRVCFSWSDEPYDVEITDYH</sequence>
<organism evidence="1 2">
    <name type="scientific">Desulfobacter latus</name>
    <dbReference type="NCBI Taxonomy" id="2292"/>
    <lineage>
        <taxon>Bacteria</taxon>
        <taxon>Pseudomonadati</taxon>
        <taxon>Thermodesulfobacteriota</taxon>
        <taxon>Desulfobacteria</taxon>
        <taxon>Desulfobacterales</taxon>
        <taxon>Desulfobacteraceae</taxon>
        <taxon>Desulfobacter</taxon>
    </lineage>
</organism>
<evidence type="ECO:0000313" key="2">
    <source>
        <dbReference type="Proteomes" id="UP000553343"/>
    </source>
</evidence>
<comment type="caution">
    <text evidence="1">The sequence shown here is derived from an EMBL/GenBank/DDBJ whole genome shotgun (WGS) entry which is preliminary data.</text>
</comment>
<dbReference type="EMBL" id="JACADJ010000045">
    <property type="protein sequence ID" value="NWH05744.1"/>
    <property type="molecule type" value="Genomic_DNA"/>
</dbReference>
<dbReference type="InterPro" id="IPR007711">
    <property type="entry name" value="HigB-1"/>
</dbReference>
<dbReference type="Pfam" id="PF05015">
    <property type="entry name" value="HigB-like_toxin"/>
    <property type="match status" value="1"/>
</dbReference>
<dbReference type="RefSeq" id="WP_178367202.1">
    <property type="nucleotide sequence ID" value="NZ_JACADJ010000045.1"/>
</dbReference>
<gene>
    <name evidence="1" type="ORF">HXW94_12240</name>
</gene>
<accession>A0A850SWP6</accession>
<evidence type="ECO:0000313" key="1">
    <source>
        <dbReference type="EMBL" id="NWH05744.1"/>
    </source>
</evidence>